<gene>
    <name evidence="3" type="ORF">SAMN05216288_4441</name>
</gene>
<dbReference type="Gene3D" id="3.40.50.2000">
    <property type="entry name" value="Glycogen Phosphorylase B"/>
    <property type="match status" value="2"/>
</dbReference>
<dbReference type="Pfam" id="PF00534">
    <property type="entry name" value="Glycos_transf_1"/>
    <property type="match status" value="1"/>
</dbReference>
<name>A0A1M7M4L9_9GAMM</name>
<feature type="domain" description="Glycosyltransferase subfamily 4-like N-terminal" evidence="2">
    <location>
        <begin position="72"/>
        <end position="165"/>
    </location>
</feature>
<evidence type="ECO:0000259" key="2">
    <source>
        <dbReference type="Pfam" id="PF13579"/>
    </source>
</evidence>
<dbReference type="EMBL" id="FRBQ01000009">
    <property type="protein sequence ID" value="SHM85154.1"/>
    <property type="molecule type" value="Genomic_DNA"/>
</dbReference>
<evidence type="ECO:0000259" key="1">
    <source>
        <dbReference type="Pfam" id="PF00534"/>
    </source>
</evidence>
<accession>A0A1M7M4L9</accession>
<dbReference type="InterPro" id="IPR028098">
    <property type="entry name" value="Glyco_trans_4-like_N"/>
</dbReference>
<dbReference type="Pfam" id="PF13579">
    <property type="entry name" value="Glyco_trans_4_4"/>
    <property type="match status" value="1"/>
</dbReference>
<keyword evidence="3" id="KW-0808">Transferase</keyword>
<dbReference type="SUPFAM" id="SSF53756">
    <property type="entry name" value="UDP-Glycosyltransferase/glycogen phosphorylase"/>
    <property type="match status" value="1"/>
</dbReference>
<dbReference type="AlphaFoldDB" id="A0A1M7M4L9"/>
<proteinExistence type="predicted"/>
<sequence length="374" mass="42008">MKNNIQILTCVHDSSPTGGGVAGVSLQIHQGLIREGCDAYLLSGINSAVLLPSQFDVKTTGSGVERFPLDKEKKGVLHVHGLWTPFTWRAYRFAKKNGLTFVVSPHGMLEPWAMNHKPWKKRLAWLVYQKHILNSADMLVVNSEKELLTVRAMGVKPPVAVIENGVDKADFFISTPSVLSNKVALFLSRLSPVKGLPDLINAWSLLPAEHGYKLRLYGHADPGYEAELMRLIHKFNVEDSVTLLGPVFGVDKWKAYQGASFFILPSYSENFGIVIAEALWAGLPVITTKATPWECLEREGLGWQVDNNAQQLCDALWSAMQLGDEELNIIGQRASAYAQKNFDWPNIVEKYLLAYRWLINGELRKPEWIDRRQK</sequence>
<organism evidence="3 4">
    <name type="scientific">Phytopseudomonas punonensis</name>
    <dbReference type="NCBI Taxonomy" id="1220495"/>
    <lineage>
        <taxon>Bacteria</taxon>
        <taxon>Pseudomonadati</taxon>
        <taxon>Pseudomonadota</taxon>
        <taxon>Gammaproteobacteria</taxon>
        <taxon>Pseudomonadales</taxon>
        <taxon>Pseudomonadaceae</taxon>
        <taxon>Phytopseudomonas</taxon>
    </lineage>
</organism>
<dbReference type="InterPro" id="IPR001296">
    <property type="entry name" value="Glyco_trans_1"/>
</dbReference>
<reference evidence="4" key="1">
    <citation type="submission" date="2016-11" db="EMBL/GenBank/DDBJ databases">
        <authorList>
            <person name="Varghese N."/>
            <person name="Submissions S."/>
        </authorList>
    </citation>
    <scope>NUCLEOTIDE SEQUENCE [LARGE SCALE GENOMIC DNA]</scope>
    <source>
        <strain evidence="4">CECT 8089</strain>
    </source>
</reference>
<dbReference type="GO" id="GO:0016757">
    <property type="term" value="F:glycosyltransferase activity"/>
    <property type="evidence" value="ECO:0007669"/>
    <property type="project" value="InterPro"/>
</dbReference>
<dbReference type="OrthoDB" id="9802525at2"/>
<feature type="domain" description="Glycosyl transferase family 1" evidence="1">
    <location>
        <begin position="176"/>
        <end position="330"/>
    </location>
</feature>
<dbReference type="Proteomes" id="UP000184305">
    <property type="component" value="Unassembled WGS sequence"/>
</dbReference>
<dbReference type="PANTHER" id="PTHR45947:SF3">
    <property type="entry name" value="SULFOQUINOVOSYL TRANSFERASE SQD2"/>
    <property type="match status" value="1"/>
</dbReference>
<dbReference type="STRING" id="1220495.SAMN05216288_4441"/>
<dbReference type="InterPro" id="IPR050194">
    <property type="entry name" value="Glycosyltransferase_grp1"/>
</dbReference>
<protein>
    <submittedName>
        <fullName evidence="3">Glycosyltransferase involved in cell wall bisynthesis</fullName>
    </submittedName>
</protein>
<keyword evidence="4" id="KW-1185">Reference proteome</keyword>
<evidence type="ECO:0000313" key="4">
    <source>
        <dbReference type="Proteomes" id="UP000184305"/>
    </source>
</evidence>
<dbReference type="PANTHER" id="PTHR45947">
    <property type="entry name" value="SULFOQUINOVOSYL TRANSFERASE SQD2"/>
    <property type="match status" value="1"/>
</dbReference>
<dbReference type="RefSeq" id="WP_073267637.1">
    <property type="nucleotide sequence ID" value="NZ_FRBQ01000009.1"/>
</dbReference>
<evidence type="ECO:0000313" key="3">
    <source>
        <dbReference type="EMBL" id="SHM85154.1"/>
    </source>
</evidence>